<dbReference type="RefSeq" id="WP_014968853.1">
    <property type="nucleotide sequence ID" value="NC_018664.1"/>
</dbReference>
<keyword evidence="12" id="KW-0902">Two-component regulatory system</keyword>
<dbReference type="CDD" id="cd00075">
    <property type="entry name" value="HATPase"/>
    <property type="match status" value="1"/>
</dbReference>
<dbReference type="InterPro" id="IPR003661">
    <property type="entry name" value="HisK_dim/P_dom"/>
</dbReference>
<evidence type="ECO:0000313" key="17">
    <source>
        <dbReference type="EMBL" id="AFS79719.1"/>
    </source>
</evidence>
<keyword evidence="13 14" id="KW-0472">Membrane</keyword>
<evidence type="ECO:0000256" key="5">
    <source>
        <dbReference type="ARBA" id="ARBA00022553"/>
    </source>
</evidence>
<dbReference type="HOGENOM" id="CLU_000445_89_6_9"/>
<dbReference type="PANTHER" id="PTHR45528">
    <property type="entry name" value="SENSOR HISTIDINE KINASE CPXA"/>
    <property type="match status" value="1"/>
</dbReference>
<dbReference type="Proteomes" id="UP000006094">
    <property type="component" value="Chromosome"/>
</dbReference>
<accession>K0B2J6</accession>
<dbReference type="STRING" id="1128398.Curi_c27260"/>
<dbReference type="SMART" id="SM00388">
    <property type="entry name" value="HisKA"/>
    <property type="match status" value="1"/>
</dbReference>
<keyword evidence="10" id="KW-0067">ATP-binding</keyword>
<dbReference type="AlphaFoldDB" id="K0B2J6"/>
<dbReference type="PROSITE" id="PS50109">
    <property type="entry name" value="HIS_KIN"/>
    <property type="match status" value="1"/>
</dbReference>
<dbReference type="InterPro" id="IPR036890">
    <property type="entry name" value="HATPase_C_sf"/>
</dbReference>
<feature type="domain" description="Histidine kinase" evidence="15">
    <location>
        <begin position="247"/>
        <end position="459"/>
    </location>
</feature>
<dbReference type="FunFam" id="3.30.565.10:FF:000006">
    <property type="entry name" value="Sensor histidine kinase WalK"/>
    <property type="match status" value="1"/>
</dbReference>
<evidence type="ECO:0000256" key="12">
    <source>
        <dbReference type="ARBA" id="ARBA00023012"/>
    </source>
</evidence>
<keyword evidence="8" id="KW-0547">Nucleotide-binding</keyword>
<dbReference type="Pfam" id="PF00512">
    <property type="entry name" value="HisKA"/>
    <property type="match status" value="1"/>
</dbReference>
<dbReference type="InterPro" id="IPR003594">
    <property type="entry name" value="HATPase_dom"/>
</dbReference>
<dbReference type="EC" id="2.7.13.3" evidence="3"/>
<evidence type="ECO:0000256" key="6">
    <source>
        <dbReference type="ARBA" id="ARBA00022679"/>
    </source>
</evidence>
<dbReference type="InterPro" id="IPR005467">
    <property type="entry name" value="His_kinase_dom"/>
</dbReference>
<dbReference type="SUPFAM" id="SSF158472">
    <property type="entry name" value="HAMP domain-like"/>
    <property type="match status" value="1"/>
</dbReference>
<dbReference type="PANTHER" id="PTHR45528:SF1">
    <property type="entry name" value="SENSOR HISTIDINE KINASE CPXA"/>
    <property type="match status" value="1"/>
</dbReference>
<evidence type="ECO:0000256" key="3">
    <source>
        <dbReference type="ARBA" id="ARBA00012438"/>
    </source>
</evidence>
<evidence type="ECO:0000256" key="14">
    <source>
        <dbReference type="SAM" id="Phobius"/>
    </source>
</evidence>
<evidence type="ECO:0000256" key="1">
    <source>
        <dbReference type="ARBA" id="ARBA00000085"/>
    </source>
</evidence>
<dbReference type="PRINTS" id="PR00344">
    <property type="entry name" value="BCTRLSENSOR"/>
</dbReference>
<dbReference type="SMART" id="SM00304">
    <property type="entry name" value="HAMP"/>
    <property type="match status" value="1"/>
</dbReference>
<keyword evidence="18" id="KW-1185">Reference proteome</keyword>
<dbReference type="KEGG" id="cad:Curi_c27260"/>
<dbReference type="InterPro" id="IPR004358">
    <property type="entry name" value="Sig_transdc_His_kin-like_C"/>
</dbReference>
<dbReference type="CDD" id="cd00082">
    <property type="entry name" value="HisKA"/>
    <property type="match status" value="1"/>
</dbReference>
<keyword evidence="11 14" id="KW-1133">Transmembrane helix</keyword>
<dbReference type="GO" id="GO:0005524">
    <property type="term" value="F:ATP binding"/>
    <property type="evidence" value="ECO:0007669"/>
    <property type="project" value="UniProtKB-KW"/>
</dbReference>
<evidence type="ECO:0000259" key="15">
    <source>
        <dbReference type="PROSITE" id="PS50109"/>
    </source>
</evidence>
<keyword evidence="7 14" id="KW-0812">Transmembrane</keyword>
<dbReference type="Pfam" id="PF00672">
    <property type="entry name" value="HAMP"/>
    <property type="match status" value="1"/>
</dbReference>
<dbReference type="InterPro" id="IPR003660">
    <property type="entry name" value="HAMP_dom"/>
</dbReference>
<dbReference type="SUPFAM" id="SSF47384">
    <property type="entry name" value="Homodimeric domain of signal transducing histidine kinase"/>
    <property type="match status" value="1"/>
</dbReference>
<evidence type="ECO:0000256" key="8">
    <source>
        <dbReference type="ARBA" id="ARBA00022741"/>
    </source>
</evidence>
<dbReference type="Gene3D" id="1.10.287.130">
    <property type="match status" value="1"/>
</dbReference>
<dbReference type="Pfam" id="PF02518">
    <property type="entry name" value="HATPase_c"/>
    <property type="match status" value="1"/>
</dbReference>
<feature type="domain" description="HAMP" evidence="16">
    <location>
        <begin position="186"/>
        <end position="239"/>
    </location>
</feature>
<dbReference type="eggNOG" id="COG5002">
    <property type="taxonomic scope" value="Bacteria"/>
</dbReference>
<dbReference type="InterPro" id="IPR036097">
    <property type="entry name" value="HisK_dim/P_sf"/>
</dbReference>
<evidence type="ECO:0000256" key="4">
    <source>
        <dbReference type="ARBA" id="ARBA00022475"/>
    </source>
</evidence>
<comment type="subcellular location">
    <subcellularLocation>
        <location evidence="2">Cell membrane</location>
        <topology evidence="2">Multi-pass membrane protein</topology>
    </subcellularLocation>
</comment>
<dbReference type="CDD" id="cd06225">
    <property type="entry name" value="HAMP"/>
    <property type="match status" value="1"/>
</dbReference>
<keyword evidence="9 17" id="KW-0418">Kinase</keyword>
<keyword evidence="4" id="KW-1003">Cell membrane</keyword>
<name>K0B2J6_GOTA9</name>
<dbReference type="SUPFAM" id="SSF55874">
    <property type="entry name" value="ATPase domain of HSP90 chaperone/DNA topoisomerase II/histidine kinase"/>
    <property type="match status" value="1"/>
</dbReference>
<reference evidence="17 18" key="1">
    <citation type="journal article" date="2012" name="PLoS ONE">
        <title>The purine-utilizing bacterium Clostridium acidurici 9a: a genome-guided metabolic reconsideration.</title>
        <authorList>
            <person name="Hartwich K."/>
            <person name="Poehlein A."/>
            <person name="Daniel R."/>
        </authorList>
    </citation>
    <scope>NUCLEOTIDE SEQUENCE [LARGE SCALE GENOMIC DNA]</scope>
    <source>
        <strain evidence="18">ATCC 7906 / DSM 604 / BCRC 14475 / CIP 104303 / KCTC 5404 / NCIMB 10678 / 9a</strain>
    </source>
</reference>
<dbReference type="SMART" id="SM00387">
    <property type="entry name" value="HATPase_c"/>
    <property type="match status" value="1"/>
</dbReference>
<evidence type="ECO:0000256" key="7">
    <source>
        <dbReference type="ARBA" id="ARBA00022692"/>
    </source>
</evidence>
<feature type="transmembrane region" description="Helical" evidence="14">
    <location>
        <begin position="165"/>
        <end position="185"/>
    </location>
</feature>
<feature type="transmembrane region" description="Helical" evidence="14">
    <location>
        <begin position="9"/>
        <end position="32"/>
    </location>
</feature>
<dbReference type="OrthoDB" id="9813151at2"/>
<proteinExistence type="predicted"/>
<dbReference type="InterPro" id="IPR050398">
    <property type="entry name" value="HssS/ArlS-like"/>
</dbReference>
<dbReference type="EMBL" id="CP003326">
    <property type="protein sequence ID" value="AFS79719.1"/>
    <property type="molecule type" value="Genomic_DNA"/>
</dbReference>
<keyword evidence="5" id="KW-0597">Phosphoprotein</keyword>
<protein>
    <recommendedName>
        <fullName evidence="3">histidine kinase</fullName>
        <ecNumber evidence="3">2.7.13.3</ecNumber>
    </recommendedName>
</protein>
<sequence length="459" mass="53008">MKIKLVNKLIASFSAVIILSITLGVIISNYSIDKNFNDYLKDKKNKKIEILVDTIENDFDIEKGMQYTRDIELLAKSEGFYINVRDLNGRSIFETSKEYLQNTEESLLLRYLEKSKERFEKDYYGEKSYDLVKYDKKVGDVTVGYYSVDNCGIRDLEMKNTIYNILIKTFIITLIIGIIISIFLAKHFSTPLKKMTEATNKIRGGNLKVQLDMKSSTYEINELCNSIDYLVKSLEDKDILRRKLTSDMAHEIRTPLTILQNTMEAFLYGVWEVTNERIESCYDEIIRLSKLVQGLKDIEKLEEVSMKLNFTKFNLNNEIKQLLDLFESQYESKDIKLNFKYKKEVIINSDKDKIRQVLINLLNNSYIYTNKCGEVEITLDETDKNIVISVRDNGIGISSEDIPFIFERFYRTDETRDRKTGGTGIGLTISKAIVETLGGNIKVYSKLGQGSTFITTLPI</sequence>
<gene>
    <name evidence="17" type="ordered locus">Curi_c27260</name>
</gene>
<evidence type="ECO:0000259" key="16">
    <source>
        <dbReference type="PROSITE" id="PS50885"/>
    </source>
</evidence>
<evidence type="ECO:0000256" key="11">
    <source>
        <dbReference type="ARBA" id="ARBA00022989"/>
    </source>
</evidence>
<evidence type="ECO:0000313" key="18">
    <source>
        <dbReference type="Proteomes" id="UP000006094"/>
    </source>
</evidence>
<dbReference type="GO" id="GO:0000155">
    <property type="term" value="F:phosphorelay sensor kinase activity"/>
    <property type="evidence" value="ECO:0007669"/>
    <property type="project" value="InterPro"/>
</dbReference>
<evidence type="ECO:0000256" key="10">
    <source>
        <dbReference type="ARBA" id="ARBA00022840"/>
    </source>
</evidence>
<evidence type="ECO:0000256" key="13">
    <source>
        <dbReference type="ARBA" id="ARBA00023136"/>
    </source>
</evidence>
<dbReference type="Gene3D" id="3.30.565.10">
    <property type="entry name" value="Histidine kinase-like ATPase, C-terminal domain"/>
    <property type="match status" value="1"/>
</dbReference>
<keyword evidence="6 17" id="KW-0808">Transferase</keyword>
<evidence type="ECO:0000256" key="2">
    <source>
        <dbReference type="ARBA" id="ARBA00004651"/>
    </source>
</evidence>
<comment type="catalytic activity">
    <reaction evidence="1">
        <text>ATP + protein L-histidine = ADP + protein N-phospho-L-histidine.</text>
        <dbReference type="EC" id="2.7.13.3"/>
    </reaction>
</comment>
<evidence type="ECO:0000256" key="9">
    <source>
        <dbReference type="ARBA" id="ARBA00022777"/>
    </source>
</evidence>
<organism evidence="17 18">
    <name type="scientific">Gottschalkia acidurici (strain ATCC 7906 / DSM 604 / BCRC 14475 / CIP 104303 / KCTC 5404 / NCIMB 10678 / 9a)</name>
    <name type="common">Clostridium acidurici</name>
    <dbReference type="NCBI Taxonomy" id="1128398"/>
    <lineage>
        <taxon>Bacteria</taxon>
        <taxon>Bacillati</taxon>
        <taxon>Bacillota</taxon>
        <taxon>Tissierellia</taxon>
        <taxon>Tissierellales</taxon>
        <taxon>Gottschalkiaceae</taxon>
        <taxon>Gottschalkia</taxon>
    </lineage>
</organism>
<dbReference type="PROSITE" id="PS50885">
    <property type="entry name" value="HAMP"/>
    <property type="match status" value="1"/>
</dbReference>
<dbReference type="Gene3D" id="6.10.340.10">
    <property type="match status" value="1"/>
</dbReference>
<dbReference type="GO" id="GO:0005886">
    <property type="term" value="C:plasma membrane"/>
    <property type="evidence" value="ECO:0007669"/>
    <property type="project" value="UniProtKB-SubCell"/>
</dbReference>